<evidence type="ECO:0000256" key="1">
    <source>
        <dbReference type="SAM" id="MobiDB-lite"/>
    </source>
</evidence>
<proteinExistence type="predicted"/>
<reference evidence="2" key="1">
    <citation type="submission" date="2009-10" db="EMBL/GenBank/DDBJ databases">
        <title>Diversity of trophic interactions inside an arsenic-rich microbial ecosystem.</title>
        <authorList>
            <person name="Bertin P.N."/>
            <person name="Heinrich-Salmeron A."/>
            <person name="Pelletier E."/>
            <person name="Goulhen-Chollet F."/>
            <person name="Arsene-Ploetze F."/>
            <person name="Gallien S."/>
            <person name="Calteau A."/>
            <person name="Vallenet D."/>
            <person name="Casiot C."/>
            <person name="Chane-Woon-Ming B."/>
            <person name="Giloteaux L."/>
            <person name="Barakat M."/>
            <person name="Bonnefoy V."/>
            <person name="Bruneel O."/>
            <person name="Chandler M."/>
            <person name="Cleiss J."/>
            <person name="Duran R."/>
            <person name="Elbaz-Poulichet F."/>
            <person name="Fonknechten N."/>
            <person name="Lauga B."/>
            <person name="Mornico D."/>
            <person name="Ortet P."/>
            <person name="Schaeffer C."/>
            <person name="Siguier P."/>
            <person name="Alexander Thil Smith A."/>
            <person name="Van Dorsselaer A."/>
            <person name="Weissenbach J."/>
            <person name="Medigue C."/>
            <person name="Le Paslier D."/>
        </authorList>
    </citation>
    <scope>NUCLEOTIDE SEQUENCE</scope>
</reference>
<name>E6Q1H0_9ZZZZ</name>
<gene>
    <name evidence="2" type="ORF">CARN4_0383</name>
</gene>
<accession>E6Q1H0</accession>
<dbReference type="EMBL" id="CABO01000013">
    <property type="protein sequence ID" value="CBI01030.1"/>
    <property type="molecule type" value="Genomic_DNA"/>
</dbReference>
<feature type="region of interest" description="Disordered" evidence="1">
    <location>
        <begin position="1"/>
        <end position="28"/>
    </location>
</feature>
<comment type="caution">
    <text evidence="2">The sequence shown here is derived from an EMBL/GenBank/DDBJ whole genome shotgun (WGS) entry which is preliminary data.</text>
</comment>
<sequence length="205" mass="20802">MRARSGANAAARLGGDTIRAHSHRGNPHRSLLAGGERASSLLSESLFFVKRSPLAIPITMIALASLLAACSSGTTGMLPANPQTQSLSQAPNRAADAATSGGGMHATAHTPNGNTLLLGVTPAAGQSPIGATPVGNFGSGIGMARPMAPARRARTVRRETSAKAAAAAVTTLIHHHRMAEVAAFRARDSAAAAAVALSPRARKRI</sequence>
<protein>
    <submittedName>
        <fullName evidence="2">Uncharacterized protein</fullName>
    </submittedName>
</protein>
<evidence type="ECO:0000313" key="2">
    <source>
        <dbReference type="EMBL" id="CBI01030.1"/>
    </source>
</evidence>
<feature type="compositionally biased region" description="Polar residues" evidence="1">
    <location>
        <begin position="81"/>
        <end position="91"/>
    </location>
</feature>
<organism evidence="2">
    <name type="scientific">mine drainage metagenome</name>
    <dbReference type="NCBI Taxonomy" id="410659"/>
    <lineage>
        <taxon>unclassified sequences</taxon>
        <taxon>metagenomes</taxon>
        <taxon>ecological metagenomes</taxon>
    </lineage>
</organism>
<dbReference type="AlphaFoldDB" id="E6Q1H0"/>
<feature type="region of interest" description="Disordered" evidence="1">
    <location>
        <begin position="80"/>
        <end position="110"/>
    </location>
</feature>